<evidence type="ECO:0000256" key="6">
    <source>
        <dbReference type="ARBA" id="ARBA00044538"/>
    </source>
</evidence>
<comment type="similarity">
    <text evidence="5">Belongs to the Prp family.</text>
</comment>
<dbReference type="InterPro" id="IPR036764">
    <property type="entry name" value="Peptidase_Prp_sf"/>
</dbReference>
<dbReference type="RefSeq" id="WP_304514157.1">
    <property type="nucleotide sequence ID" value="NZ_JAOSIQ010000002.1"/>
</dbReference>
<keyword evidence="2 7" id="KW-0645">Protease</keyword>
<dbReference type="Gene3D" id="3.30.70.1490">
    <property type="entry name" value="Cysteine protease Prp"/>
    <property type="match status" value="1"/>
</dbReference>
<name>A0ABT9D3F9_9MOLU</name>
<comment type="caution">
    <text evidence="7">The sequence shown here is derived from an EMBL/GenBank/DDBJ whole genome shotgun (WGS) entry which is preliminary data.</text>
</comment>
<evidence type="ECO:0000313" key="8">
    <source>
        <dbReference type="Proteomes" id="UP001170683"/>
    </source>
</evidence>
<keyword evidence="1" id="KW-0690">Ribosome biogenesis</keyword>
<evidence type="ECO:0000256" key="4">
    <source>
        <dbReference type="ARBA" id="ARBA00022807"/>
    </source>
</evidence>
<keyword evidence="4" id="KW-0788">Thiol protease</keyword>
<dbReference type="GO" id="GO:0006508">
    <property type="term" value="P:proteolysis"/>
    <property type="evidence" value="ECO:0007669"/>
    <property type="project" value="UniProtKB-KW"/>
</dbReference>
<reference evidence="7 8" key="1">
    <citation type="journal article" date="2023" name="Int. J. Syst. Evol. Microbiol.">
        <title>The observation of taxonomic boundaries for the 16SrII and 16SrXXV phytoplasmas using genome-based delimitation.</title>
        <authorList>
            <person name="Rodrigues Jardim B."/>
            <person name="Tran-Nguyen L.T.T."/>
            <person name="Gambley C."/>
            <person name="Al-Sadi A.M."/>
            <person name="Al-Subhi A.M."/>
            <person name="Foissac X."/>
            <person name="Salar P."/>
            <person name="Cai H."/>
            <person name="Yang J.Y."/>
            <person name="Davis R."/>
            <person name="Jones L."/>
            <person name="Rodoni B."/>
            <person name="Constable F.E."/>
        </authorList>
    </citation>
    <scope>NUCLEOTIDE SEQUENCE [LARGE SCALE GENOMIC DNA]</scope>
    <source>
        <strain evidence="7">BAWM-225</strain>
    </source>
</reference>
<dbReference type="GO" id="GO:0008233">
    <property type="term" value="F:peptidase activity"/>
    <property type="evidence" value="ECO:0007669"/>
    <property type="project" value="UniProtKB-KW"/>
</dbReference>
<sequence>MIECFIKYKNNNIISILIQGHAQYSGSNDIVCSSVSTAIIVTVNAIELLNLKNKISFKLKKGYFKLILLKSNLIVNKLLQNLKYTLKDLSQQYQTYLKIKLIKNTN</sequence>
<dbReference type="PANTHER" id="PTHR39178:SF1">
    <property type="entry name" value="RIBOSOMAL-PROCESSING CYSTEINE PROTEASE PRP"/>
    <property type="match status" value="1"/>
</dbReference>
<organism evidence="7 8">
    <name type="scientific">Candidatus Phytoplasma bonamiae</name>
    <dbReference type="NCBI Taxonomy" id="2982626"/>
    <lineage>
        <taxon>Bacteria</taxon>
        <taxon>Bacillati</taxon>
        <taxon>Mycoplasmatota</taxon>
        <taxon>Mollicutes</taxon>
        <taxon>Acholeplasmatales</taxon>
        <taxon>Acholeplasmataceae</taxon>
        <taxon>Candidatus Phytoplasma</taxon>
        <taxon>16SrII (Peanut WB group)</taxon>
    </lineage>
</organism>
<proteinExistence type="inferred from homology"/>
<evidence type="ECO:0000313" key="7">
    <source>
        <dbReference type="EMBL" id="MDO8063950.1"/>
    </source>
</evidence>
<gene>
    <name evidence="7" type="ORF">OC701_00470</name>
</gene>
<dbReference type="Pfam" id="PF04327">
    <property type="entry name" value="Peptidase_Prp"/>
    <property type="match status" value="1"/>
</dbReference>
<evidence type="ECO:0000256" key="2">
    <source>
        <dbReference type="ARBA" id="ARBA00022670"/>
    </source>
</evidence>
<dbReference type="PANTHER" id="PTHR39178">
    <property type="entry name" value="HYPOTHETICAL RIBOSOME-ASSOCIATED PROTEIN"/>
    <property type="match status" value="1"/>
</dbReference>
<keyword evidence="3" id="KW-0378">Hydrolase</keyword>
<evidence type="ECO:0000256" key="5">
    <source>
        <dbReference type="ARBA" id="ARBA00044503"/>
    </source>
</evidence>
<accession>A0ABT9D3F9</accession>
<keyword evidence="8" id="KW-1185">Reference proteome</keyword>
<dbReference type="SUPFAM" id="SSF118010">
    <property type="entry name" value="TM1457-like"/>
    <property type="match status" value="1"/>
</dbReference>
<evidence type="ECO:0000256" key="3">
    <source>
        <dbReference type="ARBA" id="ARBA00022801"/>
    </source>
</evidence>
<dbReference type="CDD" id="cd16332">
    <property type="entry name" value="Prp-like"/>
    <property type="match status" value="1"/>
</dbReference>
<dbReference type="EMBL" id="JAOSIQ010000002">
    <property type="protein sequence ID" value="MDO8063950.1"/>
    <property type="molecule type" value="Genomic_DNA"/>
</dbReference>
<dbReference type="Proteomes" id="UP001170683">
    <property type="component" value="Unassembled WGS sequence"/>
</dbReference>
<protein>
    <recommendedName>
        <fullName evidence="6">Ribosomal processing cysteine protease Prp</fullName>
    </recommendedName>
</protein>
<evidence type="ECO:0000256" key="1">
    <source>
        <dbReference type="ARBA" id="ARBA00022517"/>
    </source>
</evidence>
<dbReference type="InterPro" id="IPR007422">
    <property type="entry name" value="Peptidase_Prp"/>
</dbReference>